<feature type="compositionally biased region" description="Low complexity" evidence="1">
    <location>
        <begin position="81"/>
        <end position="104"/>
    </location>
</feature>
<feature type="region of interest" description="Disordered" evidence="1">
    <location>
        <begin position="18"/>
        <end position="69"/>
    </location>
</feature>
<keyword evidence="2" id="KW-0812">Transmembrane</keyword>
<dbReference type="AlphaFoldDB" id="A0A9P3GER0"/>
<evidence type="ECO:0000256" key="1">
    <source>
        <dbReference type="SAM" id="MobiDB-lite"/>
    </source>
</evidence>
<feature type="compositionally biased region" description="Low complexity" evidence="1">
    <location>
        <begin position="300"/>
        <end position="323"/>
    </location>
</feature>
<feature type="compositionally biased region" description="Polar residues" evidence="1">
    <location>
        <begin position="188"/>
        <end position="202"/>
    </location>
</feature>
<keyword evidence="2" id="KW-1133">Transmembrane helix</keyword>
<organism evidence="3 4">
    <name type="scientific">Phanerochaete sordida</name>
    <dbReference type="NCBI Taxonomy" id="48140"/>
    <lineage>
        <taxon>Eukaryota</taxon>
        <taxon>Fungi</taxon>
        <taxon>Dikarya</taxon>
        <taxon>Basidiomycota</taxon>
        <taxon>Agaricomycotina</taxon>
        <taxon>Agaricomycetes</taxon>
        <taxon>Polyporales</taxon>
        <taxon>Phanerochaetaceae</taxon>
        <taxon>Phanerochaete</taxon>
    </lineage>
</organism>
<gene>
    <name evidence="3" type="ORF">PsYK624_085430</name>
</gene>
<proteinExistence type="predicted"/>
<evidence type="ECO:0000313" key="3">
    <source>
        <dbReference type="EMBL" id="GJE92389.1"/>
    </source>
</evidence>
<feature type="compositionally biased region" description="Low complexity" evidence="1">
    <location>
        <begin position="448"/>
        <end position="467"/>
    </location>
</feature>
<evidence type="ECO:0000256" key="2">
    <source>
        <dbReference type="SAM" id="Phobius"/>
    </source>
</evidence>
<feature type="region of interest" description="Disordered" evidence="1">
    <location>
        <begin position="445"/>
        <end position="520"/>
    </location>
</feature>
<evidence type="ECO:0000313" key="4">
    <source>
        <dbReference type="Proteomes" id="UP000703269"/>
    </source>
</evidence>
<feature type="compositionally biased region" description="Polar residues" evidence="1">
    <location>
        <begin position="151"/>
        <end position="164"/>
    </location>
</feature>
<feature type="compositionally biased region" description="Low complexity" evidence="1">
    <location>
        <begin position="130"/>
        <end position="147"/>
    </location>
</feature>
<keyword evidence="2" id="KW-0472">Membrane</keyword>
<feature type="transmembrane region" description="Helical" evidence="2">
    <location>
        <begin position="328"/>
        <end position="351"/>
    </location>
</feature>
<dbReference type="Proteomes" id="UP000703269">
    <property type="component" value="Unassembled WGS sequence"/>
</dbReference>
<sequence>MSSTGSLDSVAGALAASSSSSASARSGSASASSAASSSSSVSSSSAASSLSSSTSSSSESSSPSSAAASTSFSATLTSSSLSFTTSPSAISQAPAEPSSAFSAPLDSTPGPSQASPSVVTSGTPSDSFDNSLNTPSPTAPTSASLSPQGAPASTWNAASPSTLEAVQHPSLSSSSSSLSQDDVLASQPAGQTTRSFKTTFTARPSADWRNAQSASRGGSSSFWSTDGDDGAGPSSTAELGGALQVSSSQDSPTPMAVGANPTSTLVYTAVWQTTLASNSGTATSGQVVDVTQVTTRGYGSTDTLSSLPSDTTAGAGASSASSGHGTNALVVILVPILVVGALLVPCILLLLRIRRRRQVRFMSTYEDLTGHRASGTYTDSLARDSESPFPYDMASIPSASMVHRDMASRGSSRAQTARGASPADDPFADAPEDAHAPLFAEYAHARSDSAAPRTRSPSAASSRPGSRWGTLTPMSRGVYSPAPTDSRAGSRSANRSVDLATPFEWDGMEDPFADPNRHAD</sequence>
<feature type="region of interest" description="Disordered" evidence="1">
    <location>
        <begin position="299"/>
        <end position="323"/>
    </location>
</feature>
<protein>
    <submittedName>
        <fullName evidence="3">Uncharacterized protein</fullName>
    </submittedName>
</protein>
<accession>A0A9P3GER0</accession>
<feature type="region of interest" description="Disordered" evidence="1">
    <location>
        <begin position="402"/>
        <end position="431"/>
    </location>
</feature>
<feature type="compositionally biased region" description="Polar residues" evidence="1">
    <location>
        <begin position="109"/>
        <end position="129"/>
    </location>
</feature>
<feature type="region of interest" description="Disordered" evidence="1">
    <location>
        <begin position="81"/>
        <end position="257"/>
    </location>
</feature>
<name>A0A9P3GER0_9APHY</name>
<feature type="compositionally biased region" description="Low complexity" evidence="1">
    <location>
        <begin position="170"/>
        <end position="179"/>
    </location>
</feature>
<dbReference type="EMBL" id="BPQB01000026">
    <property type="protein sequence ID" value="GJE92389.1"/>
    <property type="molecule type" value="Genomic_DNA"/>
</dbReference>
<keyword evidence="4" id="KW-1185">Reference proteome</keyword>
<feature type="compositionally biased region" description="Low complexity" evidence="1">
    <location>
        <begin position="213"/>
        <end position="224"/>
    </location>
</feature>
<dbReference type="OrthoDB" id="10645327at2759"/>
<reference evidence="3 4" key="1">
    <citation type="submission" date="2021-08" db="EMBL/GenBank/DDBJ databases">
        <title>Draft Genome Sequence of Phanerochaete sordida strain YK-624.</title>
        <authorList>
            <person name="Mori T."/>
            <person name="Dohra H."/>
            <person name="Suzuki T."/>
            <person name="Kawagishi H."/>
            <person name="Hirai H."/>
        </authorList>
    </citation>
    <scope>NUCLEOTIDE SEQUENCE [LARGE SCALE GENOMIC DNA]</scope>
    <source>
        <strain evidence="3 4">YK-624</strain>
    </source>
</reference>
<comment type="caution">
    <text evidence="3">The sequence shown here is derived from an EMBL/GenBank/DDBJ whole genome shotgun (WGS) entry which is preliminary data.</text>
</comment>